<keyword evidence="2" id="KW-1185">Reference proteome</keyword>
<dbReference type="PANTHER" id="PTHR48054:SF47">
    <property type="entry name" value="OS06G0179800 PROTEIN"/>
    <property type="match status" value="1"/>
</dbReference>
<dbReference type="Gene3D" id="3.80.10.10">
    <property type="entry name" value="Ribonuclease Inhibitor"/>
    <property type="match status" value="1"/>
</dbReference>
<dbReference type="EMBL" id="JAJFAZ020000001">
    <property type="protein sequence ID" value="KAI5355319.1"/>
    <property type="molecule type" value="Genomic_DNA"/>
</dbReference>
<evidence type="ECO:0000313" key="1">
    <source>
        <dbReference type="EMBL" id="KAI5355319.1"/>
    </source>
</evidence>
<dbReference type="InterPro" id="IPR032675">
    <property type="entry name" value="LRR_dom_sf"/>
</dbReference>
<dbReference type="InterPro" id="IPR052592">
    <property type="entry name" value="LRR-RLK"/>
</dbReference>
<dbReference type="Proteomes" id="UP001054821">
    <property type="component" value="Chromosome 1"/>
</dbReference>
<protein>
    <recommendedName>
        <fullName evidence="3">L domain-like protein</fullName>
    </recommendedName>
</protein>
<organism evidence="1 2">
    <name type="scientific">Prunus dulcis</name>
    <name type="common">Almond</name>
    <name type="synonym">Amygdalus dulcis</name>
    <dbReference type="NCBI Taxonomy" id="3755"/>
    <lineage>
        <taxon>Eukaryota</taxon>
        <taxon>Viridiplantae</taxon>
        <taxon>Streptophyta</taxon>
        <taxon>Embryophyta</taxon>
        <taxon>Tracheophyta</taxon>
        <taxon>Spermatophyta</taxon>
        <taxon>Magnoliopsida</taxon>
        <taxon>eudicotyledons</taxon>
        <taxon>Gunneridae</taxon>
        <taxon>Pentapetalae</taxon>
        <taxon>rosids</taxon>
        <taxon>fabids</taxon>
        <taxon>Rosales</taxon>
        <taxon>Rosaceae</taxon>
        <taxon>Amygdaloideae</taxon>
        <taxon>Amygdaleae</taxon>
        <taxon>Prunus</taxon>
    </lineage>
</organism>
<sequence length="164" mass="17934">MGEVNPSCILSEEHRPKHVITEGEGIPLIDLSPITNREGLSADPNKAVEDLLLRECNALEGDIVHAGFFNMSSLIVLALYENDLIGNLPDNIFEYNKNNLTGSIPKNIGNLTQLTEIHLVINNLIGEIPDEIGDPHNLQGLALHVNNLNGVIPSRIFNLSMISI</sequence>
<dbReference type="AlphaFoldDB" id="A0AAD4ZW53"/>
<name>A0AAD4ZW53_PRUDU</name>
<reference evidence="1 2" key="1">
    <citation type="journal article" date="2022" name="G3 (Bethesda)">
        <title>Whole-genome sequence and methylome profiling of the almond [Prunus dulcis (Mill.) D.A. Webb] cultivar 'Nonpareil'.</title>
        <authorList>
            <person name="D'Amico-Willman K.M."/>
            <person name="Ouma W.Z."/>
            <person name="Meulia T."/>
            <person name="Sideli G.M."/>
            <person name="Gradziel T.M."/>
            <person name="Fresnedo-Ramirez J."/>
        </authorList>
    </citation>
    <scope>NUCLEOTIDE SEQUENCE [LARGE SCALE GENOMIC DNA]</scope>
    <source>
        <strain evidence="1">Clone GOH B32 T37-40</strain>
    </source>
</reference>
<dbReference type="PANTHER" id="PTHR48054">
    <property type="entry name" value="RECEPTOR KINASE-LIKE PROTEIN XA21"/>
    <property type="match status" value="1"/>
</dbReference>
<gene>
    <name evidence="1" type="ORF">L3X38_008214</name>
</gene>
<proteinExistence type="predicted"/>
<accession>A0AAD4ZW53</accession>
<evidence type="ECO:0008006" key="3">
    <source>
        <dbReference type="Google" id="ProtNLM"/>
    </source>
</evidence>
<comment type="caution">
    <text evidence="1">The sequence shown here is derived from an EMBL/GenBank/DDBJ whole genome shotgun (WGS) entry which is preliminary data.</text>
</comment>
<evidence type="ECO:0000313" key="2">
    <source>
        <dbReference type="Proteomes" id="UP001054821"/>
    </source>
</evidence>
<dbReference type="SUPFAM" id="SSF52058">
    <property type="entry name" value="L domain-like"/>
    <property type="match status" value="1"/>
</dbReference>